<dbReference type="Pfam" id="PF00652">
    <property type="entry name" value="Ricin_B_lectin"/>
    <property type="match status" value="1"/>
</dbReference>
<dbReference type="InterPro" id="IPR001846">
    <property type="entry name" value="VWF_type-D"/>
</dbReference>
<dbReference type="InterPro" id="IPR000772">
    <property type="entry name" value="Ricin_B_lectin"/>
</dbReference>
<dbReference type="PROSITE" id="PS51233">
    <property type="entry name" value="VWFD"/>
    <property type="match status" value="1"/>
</dbReference>
<dbReference type="InterPro" id="IPR035992">
    <property type="entry name" value="Ricin_B-like_lectins"/>
</dbReference>
<proteinExistence type="predicted"/>
<dbReference type="SUPFAM" id="SSF50370">
    <property type="entry name" value="Ricin B-like lectins"/>
    <property type="match status" value="1"/>
</dbReference>
<keyword evidence="5" id="KW-1185">Reference proteome</keyword>
<evidence type="ECO:0000256" key="2">
    <source>
        <dbReference type="SAM" id="SignalP"/>
    </source>
</evidence>
<evidence type="ECO:0000313" key="4">
    <source>
        <dbReference type="EMBL" id="CAB9497223.1"/>
    </source>
</evidence>
<feature type="domain" description="VWFD" evidence="3">
    <location>
        <begin position="199"/>
        <end position="386"/>
    </location>
</feature>
<dbReference type="OrthoDB" id="160294at2759"/>
<organism evidence="4 5">
    <name type="scientific">Seminavis robusta</name>
    <dbReference type="NCBI Taxonomy" id="568900"/>
    <lineage>
        <taxon>Eukaryota</taxon>
        <taxon>Sar</taxon>
        <taxon>Stramenopiles</taxon>
        <taxon>Ochrophyta</taxon>
        <taxon>Bacillariophyta</taxon>
        <taxon>Bacillariophyceae</taxon>
        <taxon>Bacillariophycidae</taxon>
        <taxon>Naviculales</taxon>
        <taxon>Naviculaceae</taxon>
        <taxon>Seminavis</taxon>
    </lineage>
</organism>
<dbReference type="PROSITE" id="PS50231">
    <property type="entry name" value="RICIN_B_LECTIN"/>
    <property type="match status" value="1"/>
</dbReference>
<evidence type="ECO:0000313" key="5">
    <source>
        <dbReference type="Proteomes" id="UP001153069"/>
    </source>
</evidence>
<evidence type="ECO:0000259" key="3">
    <source>
        <dbReference type="PROSITE" id="PS51233"/>
    </source>
</evidence>
<feature type="chain" id="PRO_5040345983" description="VWFD domain-containing protein" evidence="2">
    <location>
        <begin position="22"/>
        <end position="455"/>
    </location>
</feature>
<dbReference type="Gene3D" id="2.80.10.50">
    <property type="match status" value="1"/>
</dbReference>
<accession>A0A9N8D6B9</accession>
<feature type="compositionally biased region" description="Basic and acidic residues" evidence="1">
    <location>
        <begin position="183"/>
        <end position="196"/>
    </location>
</feature>
<reference evidence="4" key="1">
    <citation type="submission" date="2020-06" db="EMBL/GenBank/DDBJ databases">
        <authorList>
            <consortium name="Plant Systems Biology data submission"/>
        </authorList>
    </citation>
    <scope>NUCLEOTIDE SEQUENCE</scope>
    <source>
        <strain evidence="4">D6</strain>
    </source>
</reference>
<dbReference type="Proteomes" id="UP001153069">
    <property type="component" value="Unassembled WGS sequence"/>
</dbReference>
<gene>
    <name evidence="4" type="ORF">SEMRO_16_G011740.1</name>
</gene>
<comment type="caution">
    <text evidence="4">The sequence shown here is derived from an EMBL/GenBank/DDBJ whole genome shotgun (WGS) entry which is preliminary data.</text>
</comment>
<dbReference type="EMBL" id="CAICTM010000016">
    <property type="protein sequence ID" value="CAB9497223.1"/>
    <property type="molecule type" value="Genomic_DNA"/>
</dbReference>
<dbReference type="AlphaFoldDB" id="A0A9N8D6B9"/>
<feature type="region of interest" description="Disordered" evidence="1">
    <location>
        <begin position="171"/>
        <end position="209"/>
    </location>
</feature>
<name>A0A9N8D6B9_9STRA</name>
<keyword evidence="2" id="KW-0732">Signal</keyword>
<feature type="signal peptide" evidence="2">
    <location>
        <begin position="1"/>
        <end position="21"/>
    </location>
</feature>
<protein>
    <recommendedName>
        <fullName evidence="3">VWFD domain-containing protein</fullName>
    </recommendedName>
</protein>
<sequence>MKLISTVSFLAAASYLNCAMAEANDGNIAFQITNHNENLCLTPVGLWHSSGVDVKPCDDDNAYQFFTYNSTTQELRSAKDDAWCFIYHDKHNSWAYFKARKCNENVKPYFRDFSVNLTQHYIQLHHDQCLASNEKGAGVTRHCSVQSSMSAMDDFDVIKIRDAGKVTTPIKVTSNKPQAPAKPEPKQPEKFQKDVAVKSNPGGRGDPHFTRFGGQHFDFHGGCTLVLLDAPGYSKGEGLTVHIRTAIKTWWSYIEATSVLIGKDILEVSGSKDGGRYWINGMAGKQIESGQSFTFAGHPVTFRKVSATKQRFRLDLGNGDSLSLTTFGDWMAVDVGNKRGKAFEGAVGLLGSFPDGQMLARDGLTEMKDNNKFGMEWQVQISEPMLFNGLGDGVHHPQQCDMPSKSTKKRRLGEVVITKELAEKACAGATVEDQTACVFDVVAANDLKYAEMYLN</sequence>
<evidence type="ECO:0000256" key="1">
    <source>
        <dbReference type="SAM" id="MobiDB-lite"/>
    </source>
</evidence>